<dbReference type="Proteomes" id="UP000186855">
    <property type="component" value="Unassembled WGS sequence"/>
</dbReference>
<feature type="compositionally biased region" description="Polar residues" evidence="1">
    <location>
        <begin position="93"/>
        <end position="102"/>
    </location>
</feature>
<keyword evidence="2" id="KW-1133">Transmembrane helix</keyword>
<dbReference type="EMBL" id="MSKI01000014">
    <property type="protein sequence ID" value="OLO56639.1"/>
    <property type="molecule type" value="Genomic_DNA"/>
</dbReference>
<proteinExistence type="predicted"/>
<evidence type="ECO:0000256" key="1">
    <source>
        <dbReference type="SAM" id="MobiDB-lite"/>
    </source>
</evidence>
<keyword evidence="2" id="KW-0472">Membrane</keyword>
<name>A0A1Q8W3S0_9ACTO</name>
<reference evidence="3 4" key="1">
    <citation type="submission" date="2016-12" db="EMBL/GenBank/DDBJ databases">
        <title>Genomic comparison of strains in the 'Actinomyces naeslundii' group.</title>
        <authorList>
            <person name="Mughal S.R."/>
            <person name="Do T."/>
            <person name="Gilbert S.C."/>
            <person name="Witherden E.A."/>
            <person name="Didelot X."/>
            <person name="Beighton D."/>
        </authorList>
    </citation>
    <scope>NUCLEOTIDE SEQUENCE [LARGE SCALE GENOMIC DNA]</scope>
    <source>
        <strain evidence="3 4">S24V</strain>
    </source>
</reference>
<accession>A0A1Q8W3S0</accession>
<sequence length="102" mass="10713">MKLREASGFVADDSESDIRSEGGVPVTASAPQVGGWRKRGVAVRRALLGTIGACLAVVIGLAGWMYWTHPSTTTAPLPASAQRGEEGHYPLLSQDTGAYSQN</sequence>
<evidence type="ECO:0000313" key="3">
    <source>
        <dbReference type="EMBL" id="OLO56639.1"/>
    </source>
</evidence>
<feature type="region of interest" description="Disordered" evidence="1">
    <location>
        <begin position="74"/>
        <end position="102"/>
    </location>
</feature>
<feature type="transmembrane region" description="Helical" evidence="2">
    <location>
        <begin position="46"/>
        <end position="67"/>
    </location>
</feature>
<comment type="caution">
    <text evidence="3">The sequence shown here is derived from an EMBL/GenBank/DDBJ whole genome shotgun (WGS) entry which is preliminary data.</text>
</comment>
<organism evidence="3 4">
    <name type="scientific">Actinomyces oris</name>
    <dbReference type="NCBI Taxonomy" id="544580"/>
    <lineage>
        <taxon>Bacteria</taxon>
        <taxon>Bacillati</taxon>
        <taxon>Actinomycetota</taxon>
        <taxon>Actinomycetes</taxon>
        <taxon>Actinomycetales</taxon>
        <taxon>Actinomycetaceae</taxon>
        <taxon>Actinomyces</taxon>
    </lineage>
</organism>
<protein>
    <submittedName>
        <fullName evidence="3">Uncharacterized protein</fullName>
    </submittedName>
</protein>
<evidence type="ECO:0000313" key="4">
    <source>
        <dbReference type="Proteomes" id="UP000186855"/>
    </source>
</evidence>
<keyword evidence="2" id="KW-0812">Transmembrane</keyword>
<gene>
    <name evidence="3" type="ORF">BKH30_01470</name>
</gene>
<feature type="region of interest" description="Disordered" evidence="1">
    <location>
        <begin position="1"/>
        <end position="31"/>
    </location>
</feature>
<dbReference type="AlphaFoldDB" id="A0A1Q8W3S0"/>
<evidence type="ECO:0000256" key="2">
    <source>
        <dbReference type="SAM" id="Phobius"/>
    </source>
</evidence>